<dbReference type="PRINTS" id="PR02045">
    <property type="entry name" value="F138DOMAIN"/>
</dbReference>
<dbReference type="AlphaFoldDB" id="A0A8I3WSZ5"/>
<organism evidence="1 2">
    <name type="scientific">Callithrix jacchus</name>
    <name type="common">White-tufted-ear marmoset</name>
    <name type="synonym">Simia Jacchus</name>
    <dbReference type="NCBI Taxonomy" id="9483"/>
    <lineage>
        <taxon>Eukaryota</taxon>
        <taxon>Metazoa</taxon>
        <taxon>Chordata</taxon>
        <taxon>Craniata</taxon>
        <taxon>Vertebrata</taxon>
        <taxon>Euteleostomi</taxon>
        <taxon>Mammalia</taxon>
        <taxon>Eutheria</taxon>
        <taxon>Euarchontoglires</taxon>
        <taxon>Primates</taxon>
        <taxon>Haplorrhini</taxon>
        <taxon>Platyrrhini</taxon>
        <taxon>Cebidae</taxon>
        <taxon>Callitrichinae</taxon>
        <taxon>Callithrix</taxon>
        <taxon>Callithrix</taxon>
    </lineage>
</organism>
<reference evidence="1" key="2">
    <citation type="submission" date="2025-08" db="UniProtKB">
        <authorList>
            <consortium name="Ensembl"/>
        </authorList>
    </citation>
    <scope>IDENTIFICATION</scope>
</reference>
<protein>
    <submittedName>
        <fullName evidence="1">Uncharacterized protein</fullName>
    </submittedName>
</protein>
<evidence type="ECO:0000313" key="2">
    <source>
        <dbReference type="Proteomes" id="UP000008225"/>
    </source>
</evidence>
<reference evidence="1 2" key="1">
    <citation type="submission" date="2009-03" db="EMBL/GenBank/DDBJ databases">
        <authorList>
            <person name="Warren W."/>
            <person name="Ye L."/>
            <person name="Minx P."/>
            <person name="Worley K."/>
            <person name="Gibbs R."/>
            <person name="Wilson R.K."/>
        </authorList>
    </citation>
    <scope>NUCLEOTIDE SEQUENCE [LARGE SCALE GENOMIC DNA]</scope>
</reference>
<dbReference type="PANTHER" id="PTHR12138">
    <property type="entry name" value="PRIMATE-EXPANDED PROTEIN FAMILY"/>
    <property type="match status" value="1"/>
</dbReference>
<dbReference type="Proteomes" id="UP000008225">
    <property type="component" value="Chromosome 4"/>
</dbReference>
<accession>A0A8I3WSZ5</accession>
<sequence length="126" mass="14007">MQWYDFGSLQPLPPRFQCLSHLSLQVAGTTGTHHHAQLIFVFLVETGFHPVGQAGLVLLASRNLPVLTSQSPGITGMSHYAPTPSSSFIHILVGWLAQELLSQAILKLKSKLPFITWYRLSQLFLK</sequence>
<keyword evidence="2" id="KW-1185">Reference proteome</keyword>
<dbReference type="PANTHER" id="PTHR12138:SF162">
    <property type="entry name" value="CHROMOSOME UNDETERMINED SCAFFOLD_275, WHOLE GENOME SHOTGUN SEQUENCE"/>
    <property type="match status" value="1"/>
</dbReference>
<dbReference type="GeneTree" id="ENSGT01120000271815"/>
<dbReference type="Ensembl" id="ENSCJAT00000125738.1">
    <property type="protein sequence ID" value="ENSCJAP00000088761.1"/>
    <property type="gene ID" value="ENSCJAG00000085671.1"/>
</dbReference>
<name>A0A8I3WSZ5_CALJA</name>
<proteinExistence type="predicted"/>
<evidence type="ECO:0000313" key="1">
    <source>
        <dbReference type="Ensembl" id="ENSCJAP00000088761.1"/>
    </source>
</evidence>
<reference evidence="1" key="3">
    <citation type="submission" date="2025-09" db="UniProtKB">
        <authorList>
            <consortium name="Ensembl"/>
        </authorList>
    </citation>
    <scope>IDENTIFICATION</scope>
</reference>